<dbReference type="SUPFAM" id="SSF51735">
    <property type="entry name" value="NAD(P)-binding Rossmann-fold domains"/>
    <property type="match status" value="1"/>
</dbReference>
<feature type="domain" description="Alcohol dehydrogenase-like C-terminal" evidence="7">
    <location>
        <begin position="175"/>
        <end position="268"/>
    </location>
</feature>
<dbReference type="Pfam" id="PF00107">
    <property type="entry name" value="ADH_zinc_N"/>
    <property type="match status" value="1"/>
</dbReference>
<name>A0ABT0XL36_9BACI</name>
<comment type="similarity">
    <text evidence="2 6">Belongs to the zinc-containing alcohol dehydrogenase family.</text>
</comment>
<comment type="caution">
    <text evidence="9">The sequence shown here is derived from an EMBL/GenBank/DDBJ whole genome shotgun (WGS) entry which is preliminary data.</text>
</comment>
<gene>
    <name evidence="9" type="ORF">NDM98_14740</name>
</gene>
<evidence type="ECO:0000259" key="8">
    <source>
        <dbReference type="Pfam" id="PF08240"/>
    </source>
</evidence>
<dbReference type="InterPro" id="IPR036291">
    <property type="entry name" value="NAD(P)-bd_dom_sf"/>
</dbReference>
<dbReference type="EMBL" id="JAMQJY010000002">
    <property type="protein sequence ID" value="MCM2676601.1"/>
    <property type="molecule type" value="Genomic_DNA"/>
</dbReference>
<evidence type="ECO:0000256" key="2">
    <source>
        <dbReference type="ARBA" id="ARBA00008072"/>
    </source>
</evidence>
<evidence type="ECO:0000313" key="9">
    <source>
        <dbReference type="EMBL" id="MCM2676601.1"/>
    </source>
</evidence>
<keyword evidence="5" id="KW-0560">Oxidoreductase</keyword>
<feature type="domain" description="Alcohol dehydrogenase-like N-terminal" evidence="8">
    <location>
        <begin position="23"/>
        <end position="137"/>
    </location>
</feature>
<reference evidence="9" key="1">
    <citation type="submission" date="2022-06" db="EMBL/GenBank/DDBJ databases">
        <title>Alkalicoccobacillus porphyridii sp. nov., isolated from a marine red alga, Porphyridium purpureum and reclassification of Shouchella plakortidis and Shouchella gibsonii as Alkalicoccobacillus plakortidis comb. nov. and Alkalicoccobacillus gibsonii comb. nov.</title>
        <authorList>
            <person name="Kim K.H."/>
            <person name="Lee J.K."/>
            <person name="Han D.M."/>
            <person name="Baek J.H."/>
            <person name="Jeon C.O."/>
        </authorList>
    </citation>
    <scope>NUCLEOTIDE SEQUENCE</scope>
    <source>
        <strain evidence="9">DSM 19153</strain>
    </source>
</reference>
<dbReference type="InterPro" id="IPR013154">
    <property type="entry name" value="ADH-like_N"/>
</dbReference>
<evidence type="ECO:0000256" key="5">
    <source>
        <dbReference type="ARBA" id="ARBA00023002"/>
    </source>
</evidence>
<dbReference type="PANTHER" id="PTHR43161">
    <property type="entry name" value="SORBITOL DEHYDROGENASE"/>
    <property type="match status" value="1"/>
</dbReference>
<keyword evidence="10" id="KW-1185">Reference proteome</keyword>
<evidence type="ECO:0000313" key="10">
    <source>
        <dbReference type="Proteomes" id="UP001203665"/>
    </source>
</evidence>
<organism evidence="9 10">
    <name type="scientific">Alkalicoccobacillus plakortidis</name>
    <dbReference type="NCBI Taxonomy" id="444060"/>
    <lineage>
        <taxon>Bacteria</taxon>
        <taxon>Bacillati</taxon>
        <taxon>Bacillota</taxon>
        <taxon>Bacilli</taxon>
        <taxon>Bacillales</taxon>
        <taxon>Bacillaceae</taxon>
        <taxon>Alkalicoccobacillus</taxon>
    </lineage>
</organism>
<accession>A0ABT0XL36</accession>
<proteinExistence type="inferred from homology"/>
<dbReference type="Pfam" id="PF08240">
    <property type="entry name" value="ADH_N"/>
    <property type="match status" value="1"/>
</dbReference>
<comment type="cofactor">
    <cofactor evidence="1 6">
        <name>Zn(2+)</name>
        <dbReference type="ChEBI" id="CHEBI:29105"/>
    </cofactor>
</comment>
<dbReference type="RefSeq" id="WP_251609372.1">
    <property type="nucleotide sequence ID" value="NZ_JAMQJY010000002.1"/>
</dbReference>
<keyword evidence="4 6" id="KW-0862">Zinc</keyword>
<evidence type="ECO:0000259" key="7">
    <source>
        <dbReference type="Pfam" id="PF00107"/>
    </source>
</evidence>
<dbReference type="SUPFAM" id="SSF50129">
    <property type="entry name" value="GroES-like"/>
    <property type="match status" value="1"/>
</dbReference>
<dbReference type="PROSITE" id="PS00059">
    <property type="entry name" value="ADH_ZINC"/>
    <property type="match status" value="1"/>
</dbReference>
<evidence type="ECO:0000256" key="3">
    <source>
        <dbReference type="ARBA" id="ARBA00022723"/>
    </source>
</evidence>
<dbReference type="InterPro" id="IPR011032">
    <property type="entry name" value="GroES-like_sf"/>
</dbReference>
<sequence>MKAAVLMAPRSIKLNERDKPIIGPEDVLIKVKAVGICGSDLHYYEHGRIGDRVVRKPLVQGHECAGMVVQVGENVKNLKPNDRVVIEPGLPCGLCPTCKKGTYNLCNDVLFLSTPPNDGVLKEYLAHPAHFTYKIPDHVSNEVATLAEPLSVGIYAAQKLQLAPNSHVVIMGIGPVGLCMILAAKWFGAKTISVTDVEPFRLEIAKQIGSTHGIQIREDQAVHSLDYHAEMLGGYDCVIDTTGKDEALEWAVRLLKRGGKIGGIGFPGKV</sequence>
<dbReference type="InterPro" id="IPR002328">
    <property type="entry name" value="ADH_Zn_CS"/>
</dbReference>
<dbReference type="PANTHER" id="PTHR43161:SF9">
    <property type="entry name" value="SORBITOL DEHYDROGENASE"/>
    <property type="match status" value="1"/>
</dbReference>
<protein>
    <submittedName>
        <fullName evidence="9">Alcohol dehydrogenase catalytic domain-containing protein</fullName>
    </submittedName>
</protein>
<evidence type="ECO:0000256" key="4">
    <source>
        <dbReference type="ARBA" id="ARBA00022833"/>
    </source>
</evidence>
<keyword evidence="3 6" id="KW-0479">Metal-binding</keyword>
<dbReference type="InterPro" id="IPR013149">
    <property type="entry name" value="ADH-like_C"/>
</dbReference>
<dbReference type="Gene3D" id="3.40.50.720">
    <property type="entry name" value="NAD(P)-binding Rossmann-like Domain"/>
    <property type="match status" value="1"/>
</dbReference>
<evidence type="ECO:0000256" key="6">
    <source>
        <dbReference type="RuleBase" id="RU361277"/>
    </source>
</evidence>
<dbReference type="Gene3D" id="3.90.180.10">
    <property type="entry name" value="Medium-chain alcohol dehydrogenases, catalytic domain"/>
    <property type="match status" value="1"/>
</dbReference>
<evidence type="ECO:0000256" key="1">
    <source>
        <dbReference type="ARBA" id="ARBA00001947"/>
    </source>
</evidence>
<dbReference type="Proteomes" id="UP001203665">
    <property type="component" value="Unassembled WGS sequence"/>
</dbReference>